<keyword evidence="3" id="KW-1185">Reference proteome</keyword>
<dbReference type="Proteomes" id="UP001480595">
    <property type="component" value="Unassembled WGS sequence"/>
</dbReference>
<dbReference type="RefSeq" id="XP_066709153.1">
    <property type="nucleotide sequence ID" value="XM_066866024.1"/>
</dbReference>
<feature type="compositionally biased region" description="Low complexity" evidence="1">
    <location>
        <begin position="13"/>
        <end position="24"/>
    </location>
</feature>
<feature type="compositionally biased region" description="Basic and acidic residues" evidence="1">
    <location>
        <begin position="138"/>
        <end position="159"/>
    </location>
</feature>
<comment type="caution">
    <text evidence="2">The sequence shown here is derived from an EMBL/GenBank/DDBJ whole genome shotgun (WGS) entry which is preliminary data.</text>
</comment>
<feature type="region of interest" description="Disordered" evidence="1">
    <location>
        <begin position="64"/>
        <end position="199"/>
    </location>
</feature>
<accession>A0ABR1T4V5</accession>
<evidence type="ECO:0000313" key="2">
    <source>
        <dbReference type="EMBL" id="KAK8041608.1"/>
    </source>
</evidence>
<sequence length="199" mass="21261">MSAFRSPAIRTSLRALTRRPAPTRVARRSYATQHASDHGASQSSDLPWMIAGGGALVGGMAYLLPTGSGSKKLKDPRTHHGEHKRMEPDQAKTAPDEEKKEEGPSTILRGDPKASYGSSQTGTQVPPPPSDNESVAGDWDKKKEGHEEVYKKTTEEKATKVASSSSDMPSKRTAAEDPSEDPKKGEGEAVKKGGPAKDD</sequence>
<protein>
    <submittedName>
        <fullName evidence="2">Uncharacterized protein</fullName>
    </submittedName>
</protein>
<reference evidence="2 3" key="1">
    <citation type="submission" date="2023-01" db="EMBL/GenBank/DDBJ databases">
        <title>Analysis of 21 Apiospora genomes using comparative genomics revels a genus with tremendous synthesis potential of carbohydrate active enzymes and secondary metabolites.</title>
        <authorList>
            <person name="Sorensen T."/>
        </authorList>
    </citation>
    <scope>NUCLEOTIDE SEQUENCE [LARGE SCALE GENOMIC DNA]</scope>
    <source>
        <strain evidence="2 3">CBS 135458</strain>
    </source>
</reference>
<name>A0ABR1T4V5_9PEZI</name>
<evidence type="ECO:0000313" key="3">
    <source>
        <dbReference type="Proteomes" id="UP001480595"/>
    </source>
</evidence>
<organism evidence="2 3">
    <name type="scientific">Apiospora phragmitis</name>
    <dbReference type="NCBI Taxonomy" id="2905665"/>
    <lineage>
        <taxon>Eukaryota</taxon>
        <taxon>Fungi</taxon>
        <taxon>Dikarya</taxon>
        <taxon>Ascomycota</taxon>
        <taxon>Pezizomycotina</taxon>
        <taxon>Sordariomycetes</taxon>
        <taxon>Xylariomycetidae</taxon>
        <taxon>Amphisphaeriales</taxon>
        <taxon>Apiosporaceae</taxon>
        <taxon>Apiospora</taxon>
    </lineage>
</organism>
<feature type="compositionally biased region" description="Polar residues" evidence="1">
    <location>
        <begin position="30"/>
        <end position="45"/>
    </location>
</feature>
<dbReference type="GeneID" id="92099087"/>
<gene>
    <name evidence="2" type="ORF">PG994_014615</name>
</gene>
<feature type="compositionally biased region" description="Basic and acidic residues" evidence="1">
    <location>
        <begin position="72"/>
        <end position="103"/>
    </location>
</feature>
<feature type="compositionally biased region" description="Basic and acidic residues" evidence="1">
    <location>
        <begin position="169"/>
        <end position="199"/>
    </location>
</feature>
<dbReference type="EMBL" id="JAQQWL010000015">
    <property type="protein sequence ID" value="KAK8041608.1"/>
    <property type="molecule type" value="Genomic_DNA"/>
</dbReference>
<evidence type="ECO:0000256" key="1">
    <source>
        <dbReference type="SAM" id="MobiDB-lite"/>
    </source>
</evidence>
<proteinExistence type="predicted"/>
<feature type="region of interest" description="Disordered" evidence="1">
    <location>
        <begin position="1"/>
        <end position="46"/>
    </location>
</feature>